<evidence type="ECO:0000313" key="2">
    <source>
        <dbReference type="Proteomes" id="UP000070089"/>
    </source>
</evidence>
<dbReference type="EMBL" id="JXTI01000149">
    <property type="protein sequence ID" value="KWX11898.1"/>
    <property type="molecule type" value="Genomic_DNA"/>
</dbReference>
<dbReference type="VEuPathDB" id="GiardiaDB:QR46_4142"/>
<dbReference type="GO" id="GO:0008168">
    <property type="term" value="F:methyltransferase activity"/>
    <property type="evidence" value="ECO:0007669"/>
    <property type="project" value="UniProtKB-KW"/>
</dbReference>
<evidence type="ECO:0000313" key="1">
    <source>
        <dbReference type="EMBL" id="KWX11898.1"/>
    </source>
</evidence>
<reference evidence="1 2" key="1">
    <citation type="journal article" date="2015" name="Mol. Biochem. Parasitol.">
        <title>Identification of polymorphic genes for use in assemblage B genotyping assays through comparative genomics of multiple assemblage B Giardia duodenalis isolates.</title>
        <authorList>
            <person name="Wielinga C."/>
            <person name="Thompson R.C."/>
            <person name="Monis P."/>
            <person name="Ryan U."/>
        </authorList>
    </citation>
    <scope>NUCLEOTIDE SEQUENCE [LARGE SCALE GENOMIC DNA]</scope>
    <source>
        <strain evidence="1 2">BAH15c1</strain>
    </source>
</reference>
<dbReference type="AlphaFoldDB" id="A0A132NPH8"/>
<accession>A0A132NPH8</accession>
<keyword evidence="1" id="KW-0489">Methyltransferase</keyword>
<protein>
    <submittedName>
        <fullName evidence="1">Methyltransferase</fullName>
    </submittedName>
</protein>
<organism evidence="1 2">
    <name type="scientific">Giardia duodenalis assemblage B</name>
    <dbReference type="NCBI Taxonomy" id="1394984"/>
    <lineage>
        <taxon>Eukaryota</taxon>
        <taxon>Metamonada</taxon>
        <taxon>Diplomonadida</taxon>
        <taxon>Hexamitidae</taxon>
        <taxon>Giardiinae</taxon>
        <taxon>Giardia</taxon>
    </lineage>
</organism>
<name>A0A132NPH8_GIAIN</name>
<sequence>MSSIKSSFNMARYKGIEEVQSNSGADRCKTLS</sequence>
<proteinExistence type="predicted"/>
<dbReference type="Proteomes" id="UP000070089">
    <property type="component" value="Unassembled WGS sequence"/>
</dbReference>
<gene>
    <name evidence="1" type="ORF">QR46_4142</name>
</gene>
<keyword evidence="1" id="KW-0808">Transferase</keyword>
<comment type="caution">
    <text evidence="1">The sequence shown here is derived from an EMBL/GenBank/DDBJ whole genome shotgun (WGS) entry which is preliminary data.</text>
</comment>
<dbReference type="GO" id="GO:0032259">
    <property type="term" value="P:methylation"/>
    <property type="evidence" value="ECO:0007669"/>
    <property type="project" value="UniProtKB-KW"/>
</dbReference>